<gene>
    <name evidence="2" type="ORF">Nepgr_020350</name>
</gene>
<organism evidence="2 3">
    <name type="scientific">Nepenthes gracilis</name>
    <name type="common">Slender pitcher plant</name>
    <dbReference type="NCBI Taxonomy" id="150966"/>
    <lineage>
        <taxon>Eukaryota</taxon>
        <taxon>Viridiplantae</taxon>
        <taxon>Streptophyta</taxon>
        <taxon>Embryophyta</taxon>
        <taxon>Tracheophyta</taxon>
        <taxon>Spermatophyta</taxon>
        <taxon>Magnoliopsida</taxon>
        <taxon>eudicotyledons</taxon>
        <taxon>Gunneridae</taxon>
        <taxon>Pentapetalae</taxon>
        <taxon>Caryophyllales</taxon>
        <taxon>Nepenthaceae</taxon>
        <taxon>Nepenthes</taxon>
    </lineage>
</organism>
<protein>
    <submittedName>
        <fullName evidence="2">Uncharacterized protein</fullName>
    </submittedName>
</protein>
<name>A0AAD3XVZ4_NEPGR</name>
<accession>A0AAD3XVZ4</accession>
<evidence type="ECO:0000313" key="3">
    <source>
        <dbReference type="Proteomes" id="UP001279734"/>
    </source>
</evidence>
<sequence>MGSDEVEAKRLGFGRPAIQKSTRPISDIEHVVSEAKNKVPEARPLPADSVGESLSQVISPTLPSLIQDEAERLGLDGIHSKTGSVPDSHVELCDAPVIDAGNKFLLPLDPKELTQDSSVASVEDQLVNSTKPSIEKAEGSASNSSKTECMLLQGVYVRAQLEGSPGEAHHAEASSNYVFDVSTPWINKEDLPFCCGSNVVMGLFIALRLVAEIRAI</sequence>
<comment type="caution">
    <text evidence="2">The sequence shown here is derived from an EMBL/GenBank/DDBJ whole genome shotgun (WGS) entry which is preliminary data.</text>
</comment>
<evidence type="ECO:0000313" key="2">
    <source>
        <dbReference type="EMBL" id="GMH18509.1"/>
    </source>
</evidence>
<reference evidence="2" key="1">
    <citation type="submission" date="2023-05" db="EMBL/GenBank/DDBJ databases">
        <title>Nepenthes gracilis genome sequencing.</title>
        <authorList>
            <person name="Fukushima K."/>
        </authorList>
    </citation>
    <scope>NUCLEOTIDE SEQUENCE</scope>
    <source>
        <strain evidence="2">SING2019-196</strain>
    </source>
</reference>
<evidence type="ECO:0000256" key="1">
    <source>
        <dbReference type="SAM" id="MobiDB-lite"/>
    </source>
</evidence>
<dbReference type="EMBL" id="BSYO01000019">
    <property type="protein sequence ID" value="GMH18509.1"/>
    <property type="molecule type" value="Genomic_DNA"/>
</dbReference>
<proteinExistence type="predicted"/>
<feature type="region of interest" description="Disordered" evidence="1">
    <location>
        <begin position="1"/>
        <end position="26"/>
    </location>
</feature>
<keyword evidence="3" id="KW-1185">Reference proteome</keyword>
<feature type="compositionally biased region" description="Basic and acidic residues" evidence="1">
    <location>
        <begin position="1"/>
        <end position="10"/>
    </location>
</feature>
<dbReference type="Proteomes" id="UP001279734">
    <property type="component" value="Unassembled WGS sequence"/>
</dbReference>
<dbReference type="AlphaFoldDB" id="A0AAD3XVZ4"/>